<dbReference type="HAMAP" id="MF_02225">
    <property type="entry name" value="CoaBC"/>
    <property type="match status" value="1"/>
</dbReference>
<comment type="caution">
    <text evidence="7">The sequence shown here is derived from an EMBL/GenBank/DDBJ whole genome shotgun (WGS) entry which is preliminary data.</text>
</comment>
<evidence type="ECO:0000256" key="1">
    <source>
        <dbReference type="ARBA" id="ARBA00022793"/>
    </source>
</evidence>
<keyword evidence="3" id="KW-0460">Magnesium</keyword>
<dbReference type="Pfam" id="PF04127">
    <property type="entry name" value="DFP"/>
    <property type="match status" value="1"/>
</dbReference>
<dbReference type="SUPFAM" id="SSF102645">
    <property type="entry name" value="CoaB-like"/>
    <property type="match status" value="1"/>
</dbReference>
<dbReference type="GO" id="GO:0004632">
    <property type="term" value="F:phosphopantothenate--cysteine ligase activity"/>
    <property type="evidence" value="ECO:0007669"/>
    <property type="project" value="UniProtKB-UniRule"/>
</dbReference>
<feature type="domain" description="Flavoprotein" evidence="5">
    <location>
        <begin position="5"/>
        <end position="175"/>
    </location>
</feature>
<dbReference type="GO" id="GO:0004633">
    <property type="term" value="F:phosphopantothenoylcysteine decarboxylase activity"/>
    <property type="evidence" value="ECO:0007669"/>
    <property type="project" value="UniProtKB-UniRule"/>
</dbReference>
<dbReference type="EC" id="4.1.1.36" evidence="3"/>
<dbReference type="InterPro" id="IPR035929">
    <property type="entry name" value="CoaB-like_sf"/>
</dbReference>
<evidence type="ECO:0000259" key="6">
    <source>
        <dbReference type="Pfam" id="PF04127"/>
    </source>
</evidence>
<reference evidence="7" key="1">
    <citation type="journal article" date="2021" name="PeerJ">
        <title>Extensive microbial diversity within the chicken gut microbiome revealed by metagenomics and culture.</title>
        <authorList>
            <person name="Gilroy R."/>
            <person name="Ravi A."/>
            <person name="Getino M."/>
            <person name="Pursley I."/>
            <person name="Horton D.L."/>
            <person name="Alikhan N.F."/>
            <person name="Baker D."/>
            <person name="Gharbi K."/>
            <person name="Hall N."/>
            <person name="Watson M."/>
            <person name="Adriaenssens E.M."/>
            <person name="Foster-Nyarko E."/>
            <person name="Jarju S."/>
            <person name="Secka A."/>
            <person name="Antonio M."/>
            <person name="Oren A."/>
            <person name="Chaudhuri R.R."/>
            <person name="La Ragione R."/>
            <person name="Hildebrand F."/>
            <person name="Pallen M.J."/>
        </authorList>
    </citation>
    <scope>NUCLEOTIDE SEQUENCE</scope>
    <source>
        <strain evidence="7">CHK169-4300</strain>
    </source>
</reference>
<comment type="caution">
    <text evidence="3">Lacks conserved residue(s) required for the propagation of feature annotation.</text>
</comment>
<comment type="pathway">
    <text evidence="3 4">Cofactor biosynthesis; coenzyme A biosynthesis; CoA from (R)-pantothenate: step 2/5.</text>
</comment>
<keyword evidence="3 4" id="KW-0285">Flavoprotein</keyword>
<comment type="function">
    <text evidence="3">Catalyzes two sequential steps in the biosynthesis of coenzyme A. In the first step cysteine is conjugated to 4'-phosphopantothenate to form 4-phosphopantothenoylcysteine. In the second step the latter compound is decarboxylated to form 4'-phosphopantotheine.</text>
</comment>
<keyword evidence="3" id="KW-0479">Metal-binding</keyword>
<dbReference type="EMBL" id="DXAZ01000033">
    <property type="protein sequence ID" value="HIZ70556.1"/>
    <property type="molecule type" value="Genomic_DNA"/>
</dbReference>
<dbReference type="SUPFAM" id="SSF52507">
    <property type="entry name" value="Homo-oligomeric flavin-containing Cys decarboxylases, HFCD"/>
    <property type="match status" value="1"/>
</dbReference>
<organism evidence="7 8">
    <name type="scientific">Candidatus Atopostipes pullistercoris</name>
    <dbReference type="NCBI Taxonomy" id="2838467"/>
    <lineage>
        <taxon>Bacteria</taxon>
        <taxon>Bacillati</taxon>
        <taxon>Bacillota</taxon>
        <taxon>Bacilli</taxon>
        <taxon>Lactobacillales</taxon>
        <taxon>Carnobacteriaceae</taxon>
        <taxon>Atopostipes</taxon>
    </lineage>
</organism>
<proteinExistence type="inferred from homology"/>
<comment type="function">
    <text evidence="4">Catalyzes two steps in the biosynthesis of coenzyme A. In the first step cysteine is conjugated to 4'-phosphopantothenate to form 4-phosphopantothenoylcysteine, in the latter compound is decarboxylated to form 4'-phosphopantotheine.</text>
</comment>
<evidence type="ECO:0000256" key="3">
    <source>
        <dbReference type="HAMAP-Rule" id="MF_02225"/>
    </source>
</evidence>
<keyword evidence="1 3" id="KW-0210">Decarboxylase</keyword>
<dbReference type="InterPro" id="IPR036551">
    <property type="entry name" value="Flavin_trans-like"/>
</dbReference>
<dbReference type="GO" id="GO:0071513">
    <property type="term" value="C:phosphopantothenoylcysteine decarboxylase complex"/>
    <property type="evidence" value="ECO:0007669"/>
    <property type="project" value="TreeGrafter"/>
</dbReference>
<dbReference type="InterPro" id="IPR003382">
    <property type="entry name" value="Flavoprotein"/>
</dbReference>
<dbReference type="Proteomes" id="UP000824106">
    <property type="component" value="Unassembled WGS sequence"/>
</dbReference>
<dbReference type="EC" id="6.3.2.5" evidence="3"/>
<dbReference type="GO" id="GO:0015941">
    <property type="term" value="P:pantothenate catabolic process"/>
    <property type="evidence" value="ECO:0007669"/>
    <property type="project" value="InterPro"/>
</dbReference>
<comment type="pathway">
    <text evidence="3 4">Cofactor biosynthesis; coenzyme A biosynthesis; CoA from (R)-pantothenate: step 3/5.</text>
</comment>
<feature type="binding site" evidence="3">
    <location>
        <position position="280"/>
    </location>
    <ligand>
        <name>CTP</name>
        <dbReference type="ChEBI" id="CHEBI:37563"/>
    </ligand>
</feature>
<keyword evidence="3 4" id="KW-0288">FMN</keyword>
<dbReference type="Pfam" id="PF02441">
    <property type="entry name" value="Flavoprotein"/>
    <property type="match status" value="1"/>
</dbReference>
<dbReference type="AlphaFoldDB" id="A0A9D2G1H0"/>
<dbReference type="InterPro" id="IPR007085">
    <property type="entry name" value="DNA/pantothenate-metab_flavo_C"/>
</dbReference>
<comment type="cofactor">
    <cofactor evidence="3">
        <name>Mg(2+)</name>
        <dbReference type="ChEBI" id="CHEBI:18420"/>
    </cofactor>
</comment>
<keyword evidence="3 4" id="KW-0436">Ligase</keyword>
<evidence type="ECO:0000256" key="4">
    <source>
        <dbReference type="RuleBase" id="RU364078"/>
    </source>
</evidence>
<accession>A0A9D2G1H0</accession>
<gene>
    <name evidence="3 7" type="primary">coaBC</name>
    <name evidence="7" type="ORF">H9808_02170</name>
</gene>
<feature type="binding site" evidence="3">
    <location>
        <position position="340"/>
    </location>
    <ligand>
        <name>CTP</name>
        <dbReference type="ChEBI" id="CHEBI:37563"/>
    </ligand>
</feature>
<dbReference type="Gene3D" id="3.40.50.1950">
    <property type="entry name" value="Flavin prenyltransferase-like"/>
    <property type="match status" value="1"/>
</dbReference>
<feature type="binding site" evidence="3">
    <location>
        <position position="290"/>
    </location>
    <ligand>
        <name>CTP</name>
        <dbReference type="ChEBI" id="CHEBI:37563"/>
    </ligand>
</feature>
<comment type="similarity">
    <text evidence="3 4">In the C-terminal section; belongs to the PPC synthetase family.</text>
</comment>
<protein>
    <recommendedName>
        <fullName evidence="3">Coenzyme A biosynthesis bifunctional protein CoaBC</fullName>
    </recommendedName>
    <alternativeName>
        <fullName evidence="3">DNA/pantothenate metabolism flavoprotein</fullName>
    </alternativeName>
    <alternativeName>
        <fullName evidence="3">Phosphopantothenoylcysteine synthetase/decarboxylase</fullName>
        <shortName evidence="3">PPCS-PPCDC</shortName>
    </alternativeName>
    <domain>
        <recommendedName>
            <fullName evidence="3">Phosphopantothenoylcysteine decarboxylase</fullName>
            <shortName evidence="3">PPC decarboxylase</shortName>
            <shortName evidence="3">PPC-DC</shortName>
            <ecNumber evidence="3">4.1.1.36</ecNumber>
        </recommendedName>
        <alternativeName>
            <fullName evidence="3">CoaC</fullName>
        </alternativeName>
    </domain>
    <domain>
        <recommendedName>
            <fullName evidence="3">Phosphopantothenate--cysteine ligase</fullName>
            <ecNumber evidence="3">6.3.2.5</ecNumber>
        </recommendedName>
        <alternativeName>
            <fullName evidence="3">CoaB</fullName>
        </alternativeName>
        <alternativeName>
            <fullName evidence="3">Phosphopantothenoylcysteine synthetase</fullName>
            <shortName evidence="3">PPC synthetase</shortName>
            <shortName evidence="3">PPC-S</shortName>
        </alternativeName>
    </domain>
</protein>
<comment type="catalytic activity">
    <reaction evidence="3 4">
        <text>N-[(R)-4-phosphopantothenoyl]-L-cysteine + H(+) = (R)-4'-phosphopantetheine + CO2</text>
        <dbReference type="Rhea" id="RHEA:16793"/>
        <dbReference type="ChEBI" id="CHEBI:15378"/>
        <dbReference type="ChEBI" id="CHEBI:16526"/>
        <dbReference type="ChEBI" id="CHEBI:59458"/>
        <dbReference type="ChEBI" id="CHEBI:61723"/>
        <dbReference type="EC" id="4.1.1.36"/>
    </reaction>
</comment>
<dbReference type="NCBIfam" id="TIGR00521">
    <property type="entry name" value="coaBC_dfp"/>
    <property type="match status" value="1"/>
</dbReference>
<dbReference type="Gene3D" id="3.40.50.10300">
    <property type="entry name" value="CoaB-like"/>
    <property type="match status" value="1"/>
</dbReference>
<sequence length="404" mass="44914">MLKNKKIALYVTGGIAVYKVVDLMRSFIKNGAQVRVAMTDSATKFVTPMTFQILSRHEVYVDTFSENNPAHVSHVDLSDWADISIVAPATANTIGKMAYGLADNFVTSALLATASPIFVVPAMNTDMFENPATQENIQTLKNRGVYVVDPDTGFLAEGYEGKGRYPENERILEELENFIMTKDMTLPLRGYKILISAGGTKERIDPVRYITNDSSGKMGHAIAEAAYQYGAEVTLVTTSALNASKAIERVQVDSAKAMFEAIDERFDDLDILIMAAAVSDYGVAHPATSKMKKEDYSKLLNIELKENPDILKTMGQKKKNQFLVGFAAETDHLEEYAVKKLAEKNLDLIVANEVGKEDTGFDSDDNQVVIFTKEHQRLEVQKTKKTEIARRLLDKIIEELDHHS</sequence>
<comment type="catalytic activity">
    <reaction evidence="3 4">
        <text>(R)-4'-phosphopantothenate + L-cysteine + CTP = N-[(R)-4-phosphopantothenoyl]-L-cysteine + CMP + diphosphate + H(+)</text>
        <dbReference type="Rhea" id="RHEA:19397"/>
        <dbReference type="ChEBI" id="CHEBI:10986"/>
        <dbReference type="ChEBI" id="CHEBI:15378"/>
        <dbReference type="ChEBI" id="CHEBI:33019"/>
        <dbReference type="ChEBI" id="CHEBI:35235"/>
        <dbReference type="ChEBI" id="CHEBI:37563"/>
        <dbReference type="ChEBI" id="CHEBI:59458"/>
        <dbReference type="ChEBI" id="CHEBI:60377"/>
        <dbReference type="EC" id="6.3.2.5"/>
    </reaction>
</comment>
<dbReference type="InterPro" id="IPR005252">
    <property type="entry name" value="CoaBC"/>
</dbReference>
<dbReference type="GO" id="GO:0010181">
    <property type="term" value="F:FMN binding"/>
    <property type="evidence" value="ECO:0007669"/>
    <property type="project" value="UniProtKB-UniRule"/>
</dbReference>
<dbReference type="GO" id="GO:0015937">
    <property type="term" value="P:coenzyme A biosynthetic process"/>
    <property type="evidence" value="ECO:0007669"/>
    <property type="project" value="UniProtKB-UniRule"/>
</dbReference>
<feature type="binding site" evidence="3">
    <location>
        <position position="344"/>
    </location>
    <ligand>
        <name>CTP</name>
        <dbReference type="ChEBI" id="CHEBI:37563"/>
    </ligand>
</feature>
<dbReference type="GO" id="GO:0046872">
    <property type="term" value="F:metal ion binding"/>
    <property type="evidence" value="ECO:0007669"/>
    <property type="project" value="UniProtKB-KW"/>
</dbReference>
<keyword evidence="2 3" id="KW-0456">Lyase</keyword>
<feature type="region of interest" description="Phosphopantothenoylcysteine decarboxylase" evidence="3">
    <location>
        <begin position="1"/>
        <end position="192"/>
    </location>
</feature>
<feature type="binding site" evidence="3">
    <location>
        <position position="326"/>
    </location>
    <ligand>
        <name>CTP</name>
        <dbReference type="ChEBI" id="CHEBI:37563"/>
    </ligand>
</feature>
<feature type="region of interest" description="Phosphopantothenate--cysteine ligase" evidence="3">
    <location>
        <begin position="193"/>
        <end position="404"/>
    </location>
</feature>
<comment type="similarity">
    <text evidence="3 4">In the N-terminal section; belongs to the HFCD (homo-oligomeric flavin containing Cys decarboxylase) superfamily.</text>
</comment>
<feature type="binding site" evidence="3">
    <location>
        <begin position="308"/>
        <end position="311"/>
    </location>
    <ligand>
        <name>CTP</name>
        <dbReference type="ChEBI" id="CHEBI:37563"/>
    </ligand>
</feature>
<name>A0A9D2G1H0_9LACT</name>
<comment type="cofactor">
    <cofactor evidence="3">
        <name>FMN</name>
        <dbReference type="ChEBI" id="CHEBI:58210"/>
    </cofactor>
    <text evidence="3">Binds 1 FMN per subunit.</text>
</comment>
<evidence type="ECO:0000313" key="7">
    <source>
        <dbReference type="EMBL" id="HIZ70556.1"/>
    </source>
</evidence>
<evidence type="ECO:0000259" key="5">
    <source>
        <dbReference type="Pfam" id="PF02441"/>
    </source>
</evidence>
<evidence type="ECO:0000256" key="2">
    <source>
        <dbReference type="ARBA" id="ARBA00023239"/>
    </source>
</evidence>
<reference evidence="7" key="2">
    <citation type="submission" date="2021-04" db="EMBL/GenBank/DDBJ databases">
        <authorList>
            <person name="Gilroy R."/>
        </authorList>
    </citation>
    <scope>NUCLEOTIDE SEQUENCE</scope>
    <source>
        <strain evidence="7">CHK169-4300</strain>
    </source>
</reference>
<keyword evidence="3" id="KW-0511">Multifunctional enzyme</keyword>
<dbReference type="PANTHER" id="PTHR14359:SF6">
    <property type="entry name" value="PHOSPHOPANTOTHENOYLCYSTEINE DECARBOXYLASE"/>
    <property type="match status" value="1"/>
</dbReference>
<evidence type="ECO:0000313" key="8">
    <source>
        <dbReference type="Proteomes" id="UP000824106"/>
    </source>
</evidence>
<feature type="domain" description="DNA/pantothenate metabolism flavoprotein C-terminal" evidence="6">
    <location>
        <begin position="188"/>
        <end position="398"/>
    </location>
</feature>
<dbReference type="PANTHER" id="PTHR14359">
    <property type="entry name" value="HOMO-OLIGOMERIC FLAVIN CONTAINING CYS DECARBOXYLASE FAMILY"/>
    <property type="match status" value="1"/>
</dbReference>